<dbReference type="RefSeq" id="WP_068826296.1">
    <property type="nucleotide sequence ID" value="NZ_CP014224.1"/>
</dbReference>
<evidence type="ECO:0000313" key="2">
    <source>
        <dbReference type="EMBL" id="ANW96308.1"/>
    </source>
</evidence>
<keyword evidence="3" id="KW-1185">Reference proteome</keyword>
<dbReference type="OrthoDB" id="597270at2"/>
<dbReference type="PANTHER" id="PTHR43685:SF2">
    <property type="entry name" value="GLYCOSYLTRANSFERASE 2-LIKE DOMAIN-CONTAINING PROTEIN"/>
    <property type="match status" value="1"/>
</dbReference>
<dbReference type="AlphaFoldDB" id="A0A1B1Y6E2"/>
<evidence type="ECO:0000313" key="3">
    <source>
        <dbReference type="Proteomes" id="UP000092967"/>
    </source>
</evidence>
<feature type="domain" description="Glycosyltransferase 2-like" evidence="1">
    <location>
        <begin position="6"/>
        <end position="120"/>
    </location>
</feature>
<evidence type="ECO:0000259" key="1">
    <source>
        <dbReference type="Pfam" id="PF00535"/>
    </source>
</evidence>
<dbReference type="InterPro" id="IPR001173">
    <property type="entry name" value="Glyco_trans_2-like"/>
</dbReference>
<gene>
    <name evidence="2" type="ORF">AXE80_08465</name>
</gene>
<sequence length="238" mass="27309">MKEIISVVIPVYNTSQYIEKCIDSVNNQTYPNIELIVVDDGSNQETKLKLSELSCKIDILIHQENKGQSSARNVGLQKAKGEYVIFIDSDDYVELDFCKKLLTNYTDAHSVITCFANLVSEDNQITVFEPKGGGLNKAVLNNIALGTSLFVKRELLNIGGYDEQMRNGFEDWELLIRVLNSTNKKVFVVPEPLYNYRKGIESTTTKANKIKYDLLKYIYKKMKIYINYILMILLHFYC</sequence>
<protein>
    <recommendedName>
        <fullName evidence="1">Glycosyltransferase 2-like domain-containing protein</fullName>
    </recommendedName>
</protein>
<dbReference type="EMBL" id="CP014224">
    <property type="protein sequence ID" value="ANW96308.1"/>
    <property type="molecule type" value="Genomic_DNA"/>
</dbReference>
<proteinExistence type="predicted"/>
<dbReference type="KEGG" id="wfu:AXE80_08465"/>
<dbReference type="InterPro" id="IPR050834">
    <property type="entry name" value="Glycosyltransf_2"/>
</dbReference>
<dbReference type="InterPro" id="IPR029044">
    <property type="entry name" value="Nucleotide-diphossugar_trans"/>
</dbReference>
<organism evidence="2 3">
    <name type="scientific">Wenyingzhuangia fucanilytica</name>
    <dbReference type="NCBI Taxonomy" id="1790137"/>
    <lineage>
        <taxon>Bacteria</taxon>
        <taxon>Pseudomonadati</taxon>
        <taxon>Bacteroidota</taxon>
        <taxon>Flavobacteriia</taxon>
        <taxon>Flavobacteriales</taxon>
        <taxon>Flavobacteriaceae</taxon>
        <taxon>Wenyingzhuangia</taxon>
    </lineage>
</organism>
<dbReference type="Gene3D" id="3.90.550.10">
    <property type="entry name" value="Spore Coat Polysaccharide Biosynthesis Protein SpsA, Chain A"/>
    <property type="match status" value="1"/>
</dbReference>
<dbReference type="SUPFAM" id="SSF53448">
    <property type="entry name" value="Nucleotide-diphospho-sugar transferases"/>
    <property type="match status" value="1"/>
</dbReference>
<dbReference type="Proteomes" id="UP000092967">
    <property type="component" value="Chromosome"/>
</dbReference>
<name>A0A1B1Y6E2_9FLAO</name>
<accession>A0A1B1Y6E2</accession>
<dbReference type="Pfam" id="PF00535">
    <property type="entry name" value="Glycos_transf_2"/>
    <property type="match status" value="1"/>
</dbReference>
<dbReference type="PANTHER" id="PTHR43685">
    <property type="entry name" value="GLYCOSYLTRANSFERASE"/>
    <property type="match status" value="1"/>
</dbReference>
<reference evidence="2 3" key="1">
    <citation type="submission" date="2016-02" db="EMBL/GenBank/DDBJ databases">
        <authorList>
            <person name="Wen L."/>
            <person name="He K."/>
            <person name="Yang H."/>
        </authorList>
    </citation>
    <scope>NUCLEOTIDE SEQUENCE [LARGE SCALE GENOMIC DNA]</scope>
    <source>
        <strain evidence="2 3">CZ1127</strain>
    </source>
</reference>
<dbReference type="STRING" id="1790137.AXE80_08465"/>